<dbReference type="Proteomes" id="UP001595955">
    <property type="component" value="Unassembled WGS sequence"/>
</dbReference>
<feature type="transmembrane region" description="Helical" evidence="7">
    <location>
        <begin position="142"/>
        <end position="160"/>
    </location>
</feature>
<evidence type="ECO:0000256" key="2">
    <source>
        <dbReference type="ARBA" id="ARBA00022475"/>
    </source>
</evidence>
<feature type="transmembrane region" description="Helical" evidence="7">
    <location>
        <begin position="218"/>
        <end position="237"/>
    </location>
</feature>
<sequence length="326" mass="33227">MELWLIGGAAVLLTTASAPITRRALVRFDIVDRPNARSSHVNPTPRGGGIACALGVASAIAVAAALGEPVPWPVVGAALAMAVVGFLDDRLTVGAAPRLAAQVATGAMAGLSLGGWTGAAVGAAAMPVVVNVVNFMDGINGITALTMLVWGATALLVGAVHGGPELAVIGAATAGAALGFLPWNAPHARLFLGDVGSYLFGALAAGGVLLAATGQAPVSLILAPLMIFGADTAVTLVKRAIRRAPLTVAHREHTYQRLVHLRRWAHAPVALWAGSASALITVAWATLNTIGSCIATTCTLLIYLMSDRILHNRKRNSHGRELADAA</sequence>
<feature type="transmembrane region" description="Helical" evidence="7">
    <location>
        <begin position="289"/>
        <end position="306"/>
    </location>
</feature>
<evidence type="ECO:0000313" key="8">
    <source>
        <dbReference type="EMBL" id="MFC4553899.1"/>
    </source>
</evidence>
<comment type="caution">
    <text evidence="8">The sequence shown here is derived from an EMBL/GenBank/DDBJ whole genome shotgun (WGS) entry which is preliminary data.</text>
</comment>
<keyword evidence="5 7" id="KW-1133">Transmembrane helix</keyword>
<evidence type="ECO:0000256" key="1">
    <source>
        <dbReference type="ARBA" id="ARBA00004651"/>
    </source>
</evidence>
<keyword evidence="3" id="KW-0808">Transferase</keyword>
<dbReference type="InterPro" id="IPR000715">
    <property type="entry name" value="Glycosyl_transferase_4"/>
</dbReference>
<dbReference type="RefSeq" id="WP_122823129.1">
    <property type="nucleotide sequence ID" value="NZ_CP033325.1"/>
</dbReference>
<evidence type="ECO:0000256" key="5">
    <source>
        <dbReference type="ARBA" id="ARBA00022989"/>
    </source>
</evidence>
<dbReference type="EMBL" id="JBHSGF010000001">
    <property type="protein sequence ID" value="MFC4553899.1"/>
    <property type="molecule type" value="Genomic_DNA"/>
</dbReference>
<reference evidence="9" key="1">
    <citation type="journal article" date="2019" name="Int. J. Syst. Evol. Microbiol.">
        <title>The Global Catalogue of Microorganisms (GCM) 10K type strain sequencing project: providing services to taxonomists for standard genome sequencing and annotation.</title>
        <authorList>
            <consortium name="The Broad Institute Genomics Platform"/>
            <consortium name="The Broad Institute Genome Sequencing Center for Infectious Disease"/>
            <person name="Wu L."/>
            <person name="Ma J."/>
        </authorList>
    </citation>
    <scope>NUCLEOTIDE SEQUENCE [LARGE SCALE GENOMIC DNA]</scope>
    <source>
        <strain evidence="9">JCM 3369</strain>
    </source>
</reference>
<protein>
    <submittedName>
        <fullName evidence="8">Glycosyltransferase family 4 protein</fullName>
    </submittedName>
</protein>
<feature type="transmembrane region" description="Helical" evidence="7">
    <location>
        <begin position="70"/>
        <end position="87"/>
    </location>
</feature>
<keyword evidence="6 7" id="KW-0472">Membrane</keyword>
<keyword evidence="4 7" id="KW-0812">Transmembrane</keyword>
<keyword evidence="2" id="KW-1003">Cell membrane</keyword>
<dbReference type="PANTHER" id="PTHR22926:SF3">
    <property type="entry name" value="UNDECAPRENYL-PHOSPHATE ALPHA-N-ACETYLGLUCOSAMINYL 1-PHOSPHATE TRANSFERASE"/>
    <property type="match status" value="1"/>
</dbReference>
<accession>A0ABV9D6H9</accession>
<evidence type="ECO:0000256" key="4">
    <source>
        <dbReference type="ARBA" id="ARBA00022692"/>
    </source>
</evidence>
<organism evidence="8 9">
    <name type="scientific">Georgenia faecalis</name>
    <dbReference type="NCBI Taxonomy" id="2483799"/>
    <lineage>
        <taxon>Bacteria</taxon>
        <taxon>Bacillati</taxon>
        <taxon>Actinomycetota</taxon>
        <taxon>Actinomycetes</taxon>
        <taxon>Micrococcales</taxon>
        <taxon>Bogoriellaceae</taxon>
        <taxon>Georgenia</taxon>
    </lineage>
</organism>
<evidence type="ECO:0000256" key="3">
    <source>
        <dbReference type="ARBA" id="ARBA00022679"/>
    </source>
</evidence>
<feature type="transmembrane region" description="Helical" evidence="7">
    <location>
        <begin position="190"/>
        <end position="212"/>
    </location>
</feature>
<comment type="subcellular location">
    <subcellularLocation>
        <location evidence="1">Cell membrane</location>
        <topology evidence="1">Multi-pass membrane protein</topology>
    </subcellularLocation>
</comment>
<dbReference type="Pfam" id="PF00953">
    <property type="entry name" value="Glycos_transf_4"/>
    <property type="match status" value="1"/>
</dbReference>
<evidence type="ECO:0000256" key="6">
    <source>
        <dbReference type="ARBA" id="ARBA00023136"/>
    </source>
</evidence>
<keyword evidence="9" id="KW-1185">Reference proteome</keyword>
<evidence type="ECO:0000256" key="7">
    <source>
        <dbReference type="SAM" id="Phobius"/>
    </source>
</evidence>
<feature type="transmembrane region" description="Helical" evidence="7">
    <location>
        <begin position="107"/>
        <end position="130"/>
    </location>
</feature>
<dbReference type="CDD" id="cd06854">
    <property type="entry name" value="GT_WbpL_WbcO_like"/>
    <property type="match status" value="1"/>
</dbReference>
<evidence type="ECO:0000313" key="9">
    <source>
        <dbReference type="Proteomes" id="UP001595955"/>
    </source>
</evidence>
<name>A0ABV9D6H9_9MICO</name>
<dbReference type="PANTHER" id="PTHR22926">
    <property type="entry name" value="PHOSPHO-N-ACETYLMURAMOYL-PENTAPEPTIDE-TRANSFERASE"/>
    <property type="match status" value="1"/>
</dbReference>
<gene>
    <name evidence="8" type="ORF">ACFO3F_01440</name>
</gene>
<feature type="transmembrane region" description="Helical" evidence="7">
    <location>
        <begin position="47"/>
        <end position="65"/>
    </location>
</feature>
<proteinExistence type="predicted"/>
<feature type="transmembrane region" description="Helical" evidence="7">
    <location>
        <begin position="166"/>
        <end position="183"/>
    </location>
</feature>